<proteinExistence type="predicted"/>
<feature type="region of interest" description="Disordered" evidence="1">
    <location>
        <begin position="74"/>
        <end position="107"/>
    </location>
</feature>
<keyword evidence="4" id="KW-1185">Reference proteome</keyword>
<protein>
    <recommendedName>
        <fullName evidence="2">MADF domain-containing protein</fullName>
    </recommendedName>
</protein>
<dbReference type="InterPro" id="IPR006578">
    <property type="entry name" value="MADF-dom"/>
</dbReference>
<reference evidence="3" key="1">
    <citation type="journal article" date="2023" name="bioRxiv">
        <title>Scaffold-level genome assemblies of two parasitoid biocontrol wasps reveal the parthenogenesis mechanism and an associated novel virus.</title>
        <authorList>
            <person name="Inwood S."/>
            <person name="Skelly J."/>
            <person name="Guhlin J."/>
            <person name="Harrop T."/>
            <person name="Goldson S."/>
            <person name="Dearden P."/>
        </authorList>
    </citation>
    <scope>NUCLEOTIDE SEQUENCE</scope>
    <source>
        <strain evidence="3">Irish</strain>
        <tissue evidence="3">Whole body</tissue>
    </source>
</reference>
<name>A0AA39C371_9HYME</name>
<dbReference type="Pfam" id="PF10545">
    <property type="entry name" value="MADF_DNA_bdg"/>
    <property type="match status" value="1"/>
</dbReference>
<feature type="domain" description="MADF" evidence="2">
    <location>
        <begin position="17"/>
        <end position="57"/>
    </location>
</feature>
<dbReference type="EMBL" id="JAQQBS010001647">
    <property type="protein sequence ID" value="KAK0157059.1"/>
    <property type="molecule type" value="Genomic_DNA"/>
</dbReference>
<dbReference type="Proteomes" id="UP001168990">
    <property type="component" value="Unassembled WGS sequence"/>
</dbReference>
<feature type="non-terminal residue" evidence="3">
    <location>
        <position position="1"/>
    </location>
</feature>
<evidence type="ECO:0000313" key="3">
    <source>
        <dbReference type="EMBL" id="KAK0157059.1"/>
    </source>
</evidence>
<evidence type="ECO:0000313" key="4">
    <source>
        <dbReference type="Proteomes" id="UP001168990"/>
    </source>
</evidence>
<comment type="caution">
    <text evidence="3">The sequence shown here is derived from an EMBL/GenBank/DDBJ whole genome shotgun (WGS) entry which is preliminary data.</text>
</comment>
<evidence type="ECO:0000256" key="1">
    <source>
        <dbReference type="SAM" id="MobiDB-lite"/>
    </source>
</evidence>
<organism evidence="3 4">
    <name type="scientific">Microctonus aethiopoides</name>
    <dbReference type="NCBI Taxonomy" id="144406"/>
    <lineage>
        <taxon>Eukaryota</taxon>
        <taxon>Metazoa</taxon>
        <taxon>Ecdysozoa</taxon>
        <taxon>Arthropoda</taxon>
        <taxon>Hexapoda</taxon>
        <taxon>Insecta</taxon>
        <taxon>Pterygota</taxon>
        <taxon>Neoptera</taxon>
        <taxon>Endopterygota</taxon>
        <taxon>Hymenoptera</taxon>
        <taxon>Apocrita</taxon>
        <taxon>Ichneumonoidea</taxon>
        <taxon>Braconidae</taxon>
        <taxon>Euphorinae</taxon>
        <taxon>Microctonus</taxon>
    </lineage>
</organism>
<reference evidence="3" key="2">
    <citation type="submission" date="2023-03" db="EMBL/GenBank/DDBJ databases">
        <authorList>
            <person name="Inwood S.N."/>
            <person name="Skelly J.G."/>
            <person name="Guhlin J."/>
            <person name="Harrop T.W.R."/>
            <person name="Goldson S.G."/>
            <person name="Dearden P.K."/>
        </authorList>
    </citation>
    <scope>NUCLEOTIDE SEQUENCE</scope>
    <source>
        <strain evidence="3">Irish</strain>
        <tissue evidence="3">Whole body</tissue>
    </source>
</reference>
<sequence length="251" mass="28919">HMVFSIDAMDDEKADTLIVLVAEYKEIFDLQNKHYSNQQRKENIWREIASKLNETRETHSNIDEVHVEHDEIDTTTELSDLEQGNESKTEASTVHRKRKNSKKQEEAETMPELFLEFLDEKKSKRIERSVKPEQADYLEQFFLYMSKTVKTFPPLYQAQVKSKVFEIVNSTEILLSGNNNNTLNSTSSTRFTYPQHTSQYTSSQLQPIFYDIPSTQTSTSFSTNMRARHSTAELVNSSSSGTIDGTISYSC</sequence>
<evidence type="ECO:0000259" key="2">
    <source>
        <dbReference type="Pfam" id="PF10545"/>
    </source>
</evidence>
<gene>
    <name evidence="3" type="ORF">PV328_011947</name>
</gene>
<accession>A0AA39C371</accession>
<feature type="compositionally biased region" description="Polar residues" evidence="1">
    <location>
        <begin position="75"/>
        <end position="92"/>
    </location>
</feature>
<dbReference type="AlphaFoldDB" id="A0AA39C371"/>